<gene>
    <name evidence="1" type="ORF">HD842_003209</name>
</gene>
<protein>
    <submittedName>
        <fullName evidence="1">Tfp pilus assembly protein PilV</fullName>
    </submittedName>
</protein>
<dbReference type="AlphaFoldDB" id="A0A7W9X280"/>
<comment type="caution">
    <text evidence="1">The sequence shown here is derived from an EMBL/GenBank/DDBJ whole genome shotgun (WGS) entry which is preliminary data.</text>
</comment>
<sequence length="148" mass="15257">MHALPSRTRTAGMTLLEAVFALLLLSVCLIPAANALRGAINVPADSALAARELDCVSTLMDTVLAEHYADLLSAAGAPDAPSAYSTPGGTRAPAMPAHCPALTVTITRYGVDSTRRIGLNGTGEHLLRVTAALAAPAGRWPMTTLVAR</sequence>
<dbReference type="Proteomes" id="UP000540787">
    <property type="component" value="Unassembled WGS sequence"/>
</dbReference>
<reference evidence="1 2" key="1">
    <citation type="submission" date="2020-08" db="EMBL/GenBank/DDBJ databases">
        <title>The Agave Microbiome: Exploring the role of microbial communities in plant adaptations to desert environments.</title>
        <authorList>
            <person name="Partida-Martinez L.P."/>
        </authorList>
    </citation>
    <scope>NUCLEOTIDE SEQUENCE [LARGE SCALE GENOMIC DNA]</scope>
    <source>
        <strain evidence="1 2">AT3.2</strain>
    </source>
</reference>
<dbReference type="RefSeq" id="WP_183555700.1">
    <property type="nucleotide sequence ID" value="NZ_JACHBX010000003.1"/>
</dbReference>
<evidence type="ECO:0000313" key="1">
    <source>
        <dbReference type="EMBL" id="MBB6135051.1"/>
    </source>
</evidence>
<accession>A0A7W9X280</accession>
<keyword evidence="2" id="KW-1185">Reference proteome</keyword>
<evidence type="ECO:0000313" key="2">
    <source>
        <dbReference type="Proteomes" id="UP000540787"/>
    </source>
</evidence>
<dbReference type="EMBL" id="JACHBX010000003">
    <property type="protein sequence ID" value="MBB6135051.1"/>
    <property type="molecule type" value="Genomic_DNA"/>
</dbReference>
<organism evidence="1 2">
    <name type="scientific">Massilia aurea</name>
    <dbReference type="NCBI Taxonomy" id="373040"/>
    <lineage>
        <taxon>Bacteria</taxon>
        <taxon>Pseudomonadati</taxon>
        <taxon>Pseudomonadota</taxon>
        <taxon>Betaproteobacteria</taxon>
        <taxon>Burkholderiales</taxon>
        <taxon>Oxalobacteraceae</taxon>
        <taxon>Telluria group</taxon>
        <taxon>Massilia</taxon>
    </lineage>
</organism>
<proteinExistence type="predicted"/>
<name>A0A7W9X280_9BURK</name>